<comment type="subcellular location">
    <subcellularLocation>
        <location evidence="1 8">Cell membrane</location>
        <topology evidence="1 8">Multi-pass membrane protein</topology>
    </subcellularLocation>
</comment>
<keyword evidence="6 8" id="KW-0675">Receptor</keyword>
<dbReference type="EMBL" id="CAJQZP010001163">
    <property type="protein sequence ID" value="CAG5024469.1"/>
    <property type="molecule type" value="Genomic_DNA"/>
</dbReference>
<evidence type="ECO:0000313" key="10">
    <source>
        <dbReference type="Proteomes" id="UP000691718"/>
    </source>
</evidence>
<comment type="similarity">
    <text evidence="8">Belongs to the insect chemoreceptor superfamily. Gustatory receptor (GR) family.</text>
</comment>
<dbReference type="OrthoDB" id="6478931at2759"/>
<feature type="transmembrane region" description="Helical" evidence="8">
    <location>
        <begin position="114"/>
        <end position="142"/>
    </location>
</feature>
<comment type="function">
    <text evidence="8">Gustatory receptor which mediates acceptance or avoidance behavior, depending on its substrates.</text>
</comment>
<evidence type="ECO:0000256" key="7">
    <source>
        <dbReference type="ARBA" id="ARBA00023224"/>
    </source>
</evidence>
<feature type="transmembrane region" description="Helical" evidence="8">
    <location>
        <begin position="197"/>
        <end position="219"/>
    </location>
</feature>
<dbReference type="GO" id="GO:0007165">
    <property type="term" value="P:signal transduction"/>
    <property type="evidence" value="ECO:0007669"/>
    <property type="project" value="UniProtKB-KW"/>
</dbReference>
<keyword evidence="4 8" id="KW-1133">Transmembrane helix</keyword>
<evidence type="ECO:0000256" key="8">
    <source>
        <dbReference type="RuleBase" id="RU363108"/>
    </source>
</evidence>
<sequence>MPVNTAFSTSIGITLILGTWLTFRGPRRMKELIENLNSAQKVFESLTLKSLNDGYKLKEIERRKVNLLKLFLVILVSLLTFELWIVFQTGLSTKLTKHAAHLAGSNAVKEIIRVMLFCFGYLTMHSLNMLFIFVVLEVHILLQMMNQQLRILSIEMKQTNTNVNIAMRFAPKTLRHLAMLSISLSDQIRKLNSENGIFLIITLLVSAMYFELSSFSLIIDFTDKENISLDILLHVTRTAFNLASIVLLIEPCQWICTEMDVTKMLLNRIMYNIPSFAGWLENELYIFFHLIHENEVCFSPLEFFVLGRPFIFKILGAVISYLVIIFQFDVQA</sequence>
<organism evidence="9 10">
    <name type="scientific">Parnassius apollo</name>
    <name type="common">Apollo butterfly</name>
    <name type="synonym">Papilio apollo</name>
    <dbReference type="NCBI Taxonomy" id="110799"/>
    <lineage>
        <taxon>Eukaryota</taxon>
        <taxon>Metazoa</taxon>
        <taxon>Ecdysozoa</taxon>
        <taxon>Arthropoda</taxon>
        <taxon>Hexapoda</taxon>
        <taxon>Insecta</taxon>
        <taxon>Pterygota</taxon>
        <taxon>Neoptera</taxon>
        <taxon>Endopterygota</taxon>
        <taxon>Lepidoptera</taxon>
        <taxon>Glossata</taxon>
        <taxon>Ditrysia</taxon>
        <taxon>Papilionoidea</taxon>
        <taxon>Papilionidae</taxon>
        <taxon>Parnassiinae</taxon>
        <taxon>Parnassini</taxon>
        <taxon>Parnassius</taxon>
        <taxon>Parnassius</taxon>
    </lineage>
</organism>
<feature type="transmembrane region" description="Helical" evidence="8">
    <location>
        <begin position="6"/>
        <end position="23"/>
    </location>
</feature>
<evidence type="ECO:0000256" key="4">
    <source>
        <dbReference type="ARBA" id="ARBA00022989"/>
    </source>
</evidence>
<feature type="transmembrane region" description="Helical" evidence="8">
    <location>
        <begin position="269"/>
        <end position="290"/>
    </location>
</feature>
<keyword evidence="7 8" id="KW-0807">Transducer</keyword>
<accession>A0A8S3XI86</accession>
<keyword evidence="10" id="KW-1185">Reference proteome</keyword>
<comment type="caution">
    <text evidence="9">The sequence shown here is derived from an EMBL/GenBank/DDBJ whole genome shotgun (WGS) entry which is preliminary data.</text>
</comment>
<dbReference type="Pfam" id="PF08395">
    <property type="entry name" value="7tm_7"/>
    <property type="match status" value="1"/>
</dbReference>
<evidence type="ECO:0000256" key="1">
    <source>
        <dbReference type="ARBA" id="ARBA00004651"/>
    </source>
</evidence>
<feature type="transmembrane region" description="Helical" evidence="8">
    <location>
        <begin position="231"/>
        <end position="249"/>
    </location>
</feature>
<evidence type="ECO:0000256" key="6">
    <source>
        <dbReference type="ARBA" id="ARBA00023170"/>
    </source>
</evidence>
<dbReference type="GO" id="GO:0007635">
    <property type="term" value="P:chemosensory behavior"/>
    <property type="evidence" value="ECO:0007669"/>
    <property type="project" value="TreeGrafter"/>
</dbReference>
<evidence type="ECO:0000256" key="2">
    <source>
        <dbReference type="ARBA" id="ARBA00022475"/>
    </source>
</evidence>
<dbReference type="GO" id="GO:0008049">
    <property type="term" value="P:male courtship behavior"/>
    <property type="evidence" value="ECO:0007669"/>
    <property type="project" value="TreeGrafter"/>
</dbReference>
<dbReference type="InterPro" id="IPR013604">
    <property type="entry name" value="7TM_chemorcpt"/>
</dbReference>
<dbReference type="AlphaFoldDB" id="A0A8S3XI86"/>
<gene>
    <name evidence="9" type="ORF">PAPOLLO_LOCUS18150</name>
</gene>
<dbReference type="GO" id="GO:0030424">
    <property type="term" value="C:axon"/>
    <property type="evidence" value="ECO:0007669"/>
    <property type="project" value="TreeGrafter"/>
</dbReference>
<keyword evidence="5 8" id="KW-0472">Membrane</keyword>
<dbReference type="GO" id="GO:0043025">
    <property type="term" value="C:neuronal cell body"/>
    <property type="evidence" value="ECO:0007669"/>
    <property type="project" value="TreeGrafter"/>
</dbReference>
<name>A0A8S3XI86_PARAO</name>
<dbReference type="GO" id="GO:0030425">
    <property type="term" value="C:dendrite"/>
    <property type="evidence" value="ECO:0007669"/>
    <property type="project" value="TreeGrafter"/>
</dbReference>
<reference evidence="9" key="1">
    <citation type="submission" date="2021-04" db="EMBL/GenBank/DDBJ databases">
        <authorList>
            <person name="Tunstrom K."/>
        </authorList>
    </citation>
    <scope>NUCLEOTIDE SEQUENCE</scope>
</reference>
<evidence type="ECO:0000256" key="3">
    <source>
        <dbReference type="ARBA" id="ARBA00022692"/>
    </source>
</evidence>
<feature type="transmembrane region" description="Helical" evidence="8">
    <location>
        <begin position="67"/>
        <end position="87"/>
    </location>
</feature>
<protein>
    <recommendedName>
        <fullName evidence="8">Gustatory receptor</fullName>
    </recommendedName>
</protein>
<evidence type="ECO:0000313" key="9">
    <source>
        <dbReference type="EMBL" id="CAG5024469.1"/>
    </source>
</evidence>
<dbReference type="PANTHER" id="PTHR21143:SF133">
    <property type="entry name" value="GUSTATORY AND PHEROMONE RECEPTOR 32A-RELATED"/>
    <property type="match status" value="1"/>
</dbReference>
<dbReference type="PANTHER" id="PTHR21143">
    <property type="entry name" value="INVERTEBRATE GUSTATORY RECEPTOR"/>
    <property type="match status" value="1"/>
</dbReference>
<proteinExistence type="inferred from homology"/>
<keyword evidence="3 8" id="KW-0812">Transmembrane</keyword>
<dbReference type="Proteomes" id="UP000691718">
    <property type="component" value="Unassembled WGS sequence"/>
</dbReference>
<evidence type="ECO:0000256" key="5">
    <source>
        <dbReference type="ARBA" id="ARBA00023136"/>
    </source>
</evidence>
<keyword evidence="2 8" id="KW-1003">Cell membrane</keyword>
<feature type="transmembrane region" description="Helical" evidence="8">
    <location>
        <begin position="310"/>
        <end position="328"/>
    </location>
</feature>
<dbReference type="GO" id="GO:0050909">
    <property type="term" value="P:sensory perception of taste"/>
    <property type="evidence" value="ECO:0007669"/>
    <property type="project" value="InterPro"/>
</dbReference>
<dbReference type="GO" id="GO:0005886">
    <property type="term" value="C:plasma membrane"/>
    <property type="evidence" value="ECO:0007669"/>
    <property type="project" value="UniProtKB-SubCell"/>
</dbReference>